<feature type="region of interest" description="Disordered" evidence="1">
    <location>
        <begin position="63"/>
        <end position="82"/>
    </location>
</feature>
<keyword evidence="4" id="KW-0378">Hydrolase</keyword>
<dbReference type="AlphaFoldDB" id="A0A947GJY4"/>
<dbReference type="GO" id="GO:0006508">
    <property type="term" value="P:proteolysis"/>
    <property type="evidence" value="ECO:0007669"/>
    <property type="project" value="InterPro"/>
</dbReference>
<dbReference type="Pfam" id="PF02557">
    <property type="entry name" value="VanY"/>
    <property type="match status" value="1"/>
</dbReference>
<dbReference type="InterPro" id="IPR052179">
    <property type="entry name" value="DD-CPase-like"/>
</dbReference>
<comment type="caution">
    <text evidence="4">The sequence shown here is derived from an EMBL/GenBank/DDBJ whole genome shotgun (WGS) entry which is preliminary data.</text>
</comment>
<dbReference type="InterPro" id="IPR009045">
    <property type="entry name" value="Zn_M74/Hedgehog-like"/>
</dbReference>
<dbReference type="InterPro" id="IPR058193">
    <property type="entry name" value="VanY/YodJ_core_dom"/>
</dbReference>
<protein>
    <submittedName>
        <fullName evidence="4">D-alanyl-D-alanine carboxypeptidase family protein</fullName>
    </submittedName>
</protein>
<dbReference type="GO" id="GO:0004180">
    <property type="term" value="F:carboxypeptidase activity"/>
    <property type="evidence" value="ECO:0007669"/>
    <property type="project" value="UniProtKB-KW"/>
</dbReference>
<dbReference type="EMBL" id="JADOES010000025">
    <property type="protein sequence ID" value="MBT9316378.1"/>
    <property type="molecule type" value="Genomic_DNA"/>
</dbReference>
<dbReference type="RefSeq" id="WP_246564483.1">
    <property type="nucleotide sequence ID" value="NZ_JADOES010000025.1"/>
</dbReference>
<keyword evidence="4" id="KW-0645">Protease</keyword>
<keyword evidence="2" id="KW-0472">Membrane</keyword>
<reference evidence="4" key="2">
    <citation type="journal article" date="2021" name="Mar. Drugs">
        <title>Genome Reduction and Secondary Metabolism of the Marine Sponge-Associated Cyanobacterium Leptothoe.</title>
        <authorList>
            <person name="Konstantinou D."/>
            <person name="Popin R.V."/>
            <person name="Fewer D.P."/>
            <person name="Sivonen K."/>
            <person name="Gkelis S."/>
        </authorList>
    </citation>
    <scope>NUCLEOTIDE SEQUENCE</scope>
    <source>
        <strain evidence="4">TAU-MAC 1115</strain>
    </source>
</reference>
<keyword evidence="5" id="KW-1185">Reference proteome</keyword>
<keyword evidence="2" id="KW-1133">Transmembrane helix</keyword>
<dbReference type="InterPro" id="IPR003709">
    <property type="entry name" value="VanY-like_core_dom"/>
</dbReference>
<feature type="transmembrane region" description="Helical" evidence="2">
    <location>
        <begin position="30"/>
        <end position="52"/>
    </location>
</feature>
<keyword evidence="4" id="KW-0121">Carboxypeptidase</keyword>
<reference evidence="4" key="1">
    <citation type="submission" date="2020-11" db="EMBL/GenBank/DDBJ databases">
        <authorList>
            <person name="Konstantinou D."/>
            <person name="Gkelis S."/>
            <person name="Popin R."/>
            <person name="Fewer D."/>
            <person name="Sivonen K."/>
        </authorList>
    </citation>
    <scope>NUCLEOTIDE SEQUENCE</scope>
    <source>
        <strain evidence="4">TAU-MAC 1115</strain>
    </source>
</reference>
<dbReference type="PANTHER" id="PTHR34385">
    <property type="entry name" value="D-ALANYL-D-ALANINE CARBOXYPEPTIDASE"/>
    <property type="match status" value="1"/>
</dbReference>
<dbReference type="PANTHER" id="PTHR34385:SF1">
    <property type="entry name" value="PEPTIDOGLYCAN L-ALANYL-D-GLUTAMATE ENDOPEPTIDASE CWLK"/>
    <property type="match status" value="1"/>
</dbReference>
<evidence type="ECO:0000259" key="3">
    <source>
        <dbReference type="Pfam" id="PF02557"/>
    </source>
</evidence>
<sequence length="280" mass="30689">MANFIDDIPEARRETLVARAEPVQRTSSSFVPWLLLILAILGLGGGVGFWWLRMGGANTSVAAEPEAASTETSSTASEAEGAAAAAVVTSGPAVTPVSSEPASNELVSSEPDVYNDLLGHRPYEITDESSLVTISTNAMVRLKPEAAEKVEIMIAEARAVGVSLDVISGFRSLEDQKYLFFELKAERGQTTQTRAEVSAPPGYSEHHTGYVVDFIDTSQPATELNAAFETTQAFRWLEQNAAYYGFEMSFPKDNEQNVAYEPWHWRYVGNQESLEMFYQN</sequence>
<evidence type="ECO:0000313" key="5">
    <source>
        <dbReference type="Proteomes" id="UP000717364"/>
    </source>
</evidence>
<proteinExistence type="predicted"/>
<evidence type="ECO:0000313" key="4">
    <source>
        <dbReference type="EMBL" id="MBT9316378.1"/>
    </source>
</evidence>
<gene>
    <name evidence="4" type="ORF">IXB50_13180</name>
</gene>
<dbReference type="Gene3D" id="3.30.1380.10">
    <property type="match status" value="1"/>
</dbReference>
<dbReference type="SUPFAM" id="SSF55166">
    <property type="entry name" value="Hedgehog/DD-peptidase"/>
    <property type="match status" value="1"/>
</dbReference>
<dbReference type="CDD" id="cd14852">
    <property type="entry name" value="LD-carboxypeptidase"/>
    <property type="match status" value="1"/>
</dbReference>
<evidence type="ECO:0000256" key="2">
    <source>
        <dbReference type="SAM" id="Phobius"/>
    </source>
</evidence>
<organism evidence="4 5">
    <name type="scientific">Leptothoe spongobia TAU-MAC 1115</name>
    <dbReference type="NCBI Taxonomy" id="1967444"/>
    <lineage>
        <taxon>Bacteria</taxon>
        <taxon>Bacillati</taxon>
        <taxon>Cyanobacteriota</taxon>
        <taxon>Cyanophyceae</taxon>
        <taxon>Nodosilineales</taxon>
        <taxon>Cymatolegaceae</taxon>
        <taxon>Leptothoe</taxon>
        <taxon>Leptothoe spongobia</taxon>
    </lineage>
</organism>
<evidence type="ECO:0000256" key="1">
    <source>
        <dbReference type="SAM" id="MobiDB-lite"/>
    </source>
</evidence>
<dbReference type="Proteomes" id="UP000717364">
    <property type="component" value="Unassembled WGS sequence"/>
</dbReference>
<feature type="domain" description="D-alanyl-D-alanine carboxypeptidase-like core" evidence="3">
    <location>
        <begin position="141"/>
        <end position="269"/>
    </location>
</feature>
<keyword evidence="2" id="KW-0812">Transmembrane</keyword>
<accession>A0A947GJY4</accession>
<name>A0A947GJY4_9CYAN</name>